<dbReference type="SMART" id="SM00332">
    <property type="entry name" value="PP2Cc"/>
    <property type="match status" value="1"/>
</dbReference>
<dbReference type="PROSITE" id="PS51746">
    <property type="entry name" value="PPM_2"/>
    <property type="match status" value="1"/>
</dbReference>
<proteinExistence type="predicted"/>
<dbReference type="EMBL" id="CM031829">
    <property type="protein sequence ID" value="KAG6715352.1"/>
    <property type="molecule type" value="Genomic_DNA"/>
</dbReference>
<protein>
    <recommendedName>
        <fullName evidence="1">PPM-type phosphatase domain-containing protein</fullName>
    </recommendedName>
</protein>
<dbReference type="InterPro" id="IPR015655">
    <property type="entry name" value="PP2C"/>
</dbReference>
<dbReference type="AlphaFoldDB" id="A0A922F8L5"/>
<evidence type="ECO:0000259" key="1">
    <source>
        <dbReference type="PROSITE" id="PS51746"/>
    </source>
</evidence>
<name>A0A922F8L5_CARIL</name>
<reference evidence="2" key="1">
    <citation type="submission" date="2021-01" db="EMBL/GenBank/DDBJ databases">
        <authorList>
            <person name="Lovell J.T."/>
            <person name="Bentley N."/>
            <person name="Bhattarai G."/>
            <person name="Jenkins J.W."/>
            <person name="Sreedasyam A."/>
            <person name="Alarcon Y."/>
            <person name="Bock C."/>
            <person name="Boston L."/>
            <person name="Carlson J."/>
            <person name="Cervantes K."/>
            <person name="Clermont K."/>
            <person name="Krom N."/>
            <person name="Kubenka K."/>
            <person name="Mamidi S."/>
            <person name="Mattison C."/>
            <person name="Monteros M."/>
            <person name="Pisani C."/>
            <person name="Plott C."/>
            <person name="Rajasekar S."/>
            <person name="Rhein H.S."/>
            <person name="Rohla C."/>
            <person name="Song M."/>
            <person name="Hilaire R.S."/>
            <person name="Shu S."/>
            <person name="Wells L."/>
            <person name="Wang X."/>
            <person name="Webber J."/>
            <person name="Heerema R.J."/>
            <person name="Klein P."/>
            <person name="Conner P."/>
            <person name="Grauke L."/>
            <person name="Grimwood J."/>
            <person name="Schmutz J."/>
            <person name="Randall J.J."/>
        </authorList>
    </citation>
    <scope>NUCLEOTIDE SEQUENCE</scope>
    <source>
        <tissue evidence="2">Leaf</tissue>
    </source>
</reference>
<dbReference type="Proteomes" id="UP000811246">
    <property type="component" value="Chromosome 5"/>
</dbReference>
<gene>
    <name evidence="2" type="ORF">I3842_05G247500</name>
</gene>
<dbReference type="CDD" id="cd00143">
    <property type="entry name" value="PP2Cc"/>
    <property type="match status" value="1"/>
</dbReference>
<evidence type="ECO:0000313" key="3">
    <source>
        <dbReference type="Proteomes" id="UP000811246"/>
    </source>
</evidence>
<feature type="domain" description="PPM-type phosphatase" evidence="1">
    <location>
        <begin position="89"/>
        <end position="339"/>
    </location>
</feature>
<dbReference type="Pfam" id="PF00481">
    <property type="entry name" value="PP2C"/>
    <property type="match status" value="1"/>
</dbReference>
<dbReference type="InterPro" id="IPR001932">
    <property type="entry name" value="PPM-type_phosphatase-like_dom"/>
</dbReference>
<accession>A0A922F8L5</accession>
<sequence length="348" mass="39355">MALDSEELSQLTLTNTKNTRRKRLKFRRLKYTYRTKIHVERQKGKQLLDENKEDYHHTVEKKISLSPTSSYENDEILSFWRESPESFTTYGSVSLIGRRREMEDAVRVELGFMKKSKIATACEERLHGVLVEERDDHVQGHEDEAMDYWQRVMEACFGKMDEEVRDNGLGRTVGSTAVVAVVGEEVVVVANCGDCRAVMCSGGVALALSTDHKPGRPDELNRIESVVNWNGQRVLGVLATSRSIGDHYLRPYVISKPEVTITKRMDKDEFLILASDGLWDVIPNELACRIVKRCLDGKMRSYMQEVENESRPAEAAALLAELALARGSKDNISVIVVELRKSRGFVGS</sequence>
<dbReference type="GO" id="GO:0004722">
    <property type="term" value="F:protein serine/threonine phosphatase activity"/>
    <property type="evidence" value="ECO:0007669"/>
    <property type="project" value="InterPro"/>
</dbReference>
<evidence type="ECO:0000313" key="2">
    <source>
        <dbReference type="EMBL" id="KAG6715352.1"/>
    </source>
</evidence>
<dbReference type="PANTHER" id="PTHR47992">
    <property type="entry name" value="PROTEIN PHOSPHATASE"/>
    <property type="match status" value="1"/>
</dbReference>
<organism evidence="2 3">
    <name type="scientific">Carya illinoinensis</name>
    <name type="common">Pecan</name>
    <dbReference type="NCBI Taxonomy" id="32201"/>
    <lineage>
        <taxon>Eukaryota</taxon>
        <taxon>Viridiplantae</taxon>
        <taxon>Streptophyta</taxon>
        <taxon>Embryophyta</taxon>
        <taxon>Tracheophyta</taxon>
        <taxon>Spermatophyta</taxon>
        <taxon>Magnoliopsida</taxon>
        <taxon>eudicotyledons</taxon>
        <taxon>Gunneridae</taxon>
        <taxon>Pentapetalae</taxon>
        <taxon>rosids</taxon>
        <taxon>fabids</taxon>
        <taxon>Fagales</taxon>
        <taxon>Juglandaceae</taxon>
        <taxon>Carya</taxon>
    </lineage>
</organism>
<comment type="caution">
    <text evidence="2">The sequence shown here is derived from an EMBL/GenBank/DDBJ whole genome shotgun (WGS) entry which is preliminary data.</text>
</comment>